<feature type="chain" id="PRO_5018056724" evidence="1">
    <location>
        <begin position="36"/>
        <end position="83"/>
    </location>
</feature>
<dbReference type="InterPro" id="IPR006311">
    <property type="entry name" value="TAT_signal"/>
</dbReference>
<keyword evidence="1" id="KW-0732">Signal</keyword>
<dbReference type="AlphaFoldDB" id="A0A3G8JLY8"/>
<dbReference type="PROSITE" id="PS51318">
    <property type="entry name" value="TAT"/>
    <property type="match status" value="1"/>
</dbReference>
<evidence type="ECO:0000313" key="3">
    <source>
        <dbReference type="Proteomes" id="UP000271469"/>
    </source>
</evidence>
<proteinExistence type="predicted"/>
<evidence type="ECO:0000256" key="1">
    <source>
        <dbReference type="SAM" id="SignalP"/>
    </source>
</evidence>
<dbReference type="KEGG" id="gom:D7316_02691"/>
<gene>
    <name evidence="2" type="ORF">D7316_02691</name>
</gene>
<dbReference type="Proteomes" id="UP000271469">
    <property type="component" value="Chromosome"/>
</dbReference>
<sequence>MRKSGRTVTRRVIGAGIAGAAMAGGLALAAAPANAEPLPKVEPTVENAAPTLDNIKLAIDRATVSHPELAPAGEIALSLLPKY</sequence>
<feature type="signal peptide" evidence="1">
    <location>
        <begin position="1"/>
        <end position="35"/>
    </location>
</feature>
<protein>
    <submittedName>
        <fullName evidence="2">Uncharacterized protein</fullName>
    </submittedName>
</protein>
<organism evidence="2 3">
    <name type="scientific">Gordonia insulae</name>
    <dbReference type="NCBI Taxonomy" id="2420509"/>
    <lineage>
        <taxon>Bacteria</taxon>
        <taxon>Bacillati</taxon>
        <taxon>Actinomycetota</taxon>
        <taxon>Actinomycetes</taxon>
        <taxon>Mycobacteriales</taxon>
        <taxon>Gordoniaceae</taxon>
        <taxon>Gordonia</taxon>
    </lineage>
</organism>
<dbReference type="RefSeq" id="WP_124708660.1">
    <property type="nucleotide sequence ID" value="NZ_CP033972.1"/>
</dbReference>
<accession>A0A3G8JLY8</accession>
<name>A0A3G8JLY8_9ACTN</name>
<keyword evidence="3" id="KW-1185">Reference proteome</keyword>
<reference evidence="2 3" key="1">
    <citation type="submission" date="2018-11" db="EMBL/GenBank/DDBJ databases">
        <title>Gordonia insulae sp. nov., isolated from an island soil.</title>
        <authorList>
            <person name="Kim Y.S."/>
            <person name="Kim S.B."/>
        </authorList>
    </citation>
    <scope>NUCLEOTIDE SEQUENCE [LARGE SCALE GENOMIC DNA]</scope>
    <source>
        <strain evidence="2 3">MMS17-SY073</strain>
    </source>
</reference>
<evidence type="ECO:0000313" key="2">
    <source>
        <dbReference type="EMBL" id="AZG46091.1"/>
    </source>
</evidence>
<dbReference type="OrthoDB" id="4382157at2"/>
<dbReference type="EMBL" id="CP033972">
    <property type="protein sequence ID" value="AZG46091.1"/>
    <property type="molecule type" value="Genomic_DNA"/>
</dbReference>